<evidence type="ECO:0000256" key="4">
    <source>
        <dbReference type="ARBA" id="ARBA00022833"/>
    </source>
</evidence>
<dbReference type="FunFam" id="3.30.160.60:FF:000710">
    <property type="entry name" value="Zinc finger protein 768"/>
    <property type="match status" value="1"/>
</dbReference>
<sequence length="1782" mass="194243">MEARRPACSAAPRTDPSVHISCLQVANVQHSPQLNPTSAIVQPDQGLPPTVYLKTLTIPLFHPIQPGGFQSCHQVVTTSSSGLSLESSNFPLILSPLLHSEKMDPSHSQSQPGQTLTVNIVGSLPVLSPGGLCSNVALATVGKSKNAGKYLCKHCGRDCLKPSVLEKHIRSHTGERPFPCTTCGIAFKTQSNLYKHRRTQTHINNARQSLESDGNGSGLQEDMEKTAENPVSGQTLKSHGSVGEKEAMGMEDQALESSSSLDAARMLQSPGQKSLHSLTSQGMGTKPELSHSQEPTLSGLDREATLNPENTSSPGLLPANVHQRWKMQEQRSPTATKHMQLQRQQATLTDKHWDFRTSECKLKKCESTDSGYLSRSDSIEQQMLSSSPLNSLSEHSLEAENETPPSLSKGPVINISNLEPGEKATTLTLEKKNLEEHISKLISHNKAVVDDTQLDNVRPRKTNLSKQGSIDLPMPYTYKDSFHFDIRSLDATRKKNITFCSAKSTYNPLDKSKPIFFHSVPTQFSTTIDCVPVTRSNSLPFIESTKSWQEKRANAQAAYLAKLPLATSHALRTVDFPNSHPRMLVRQGAVDDLPQTNVVDKQVSLEEMNDSKKPAEEGLQAKCAAGGKKCSQRKLKMFSQEKWQIYGDDTFKKIYQKAKTSQNTKKLKQKETLVLDMKDSIPDQKEAARGEGMVQRRGSSSRSFTCGSPISSPPAISPRGRKAVDSHPPAKQVSQVVSLPAESDTLAEVMGTSHSVESTATSTLNCCITSSRGKDVESTNPLLPPNHRPNQKPELQETAANQDSLSLALELESIPCNDGDSQEQHQRAQMIPRLHKCSASKSMKEVEKLPSERKKLKVEEMQSRENPIDLKTRRSEGCSEGPETLHGYSDANSPPSGKHSAQKEEGNWDKRFNESTRHMDGTECERGKPYQGERGDDGRANTSDSATINSTSFAAGPRLGSSEERDPIGFTLHKPADAVVGQCPGTPAESSMLPAMPPQVSESGTSLSPKYILKLPPEKTCPELPVVRGKEQEKRFCGDCRGHGELELDAKCQDRGVGPKWDGPSPQKALKPCLSPGSGSTMENNNHLGKEEMTKGSQDKMDSECRVDDKTRITERTSLRSTCSVQTSGKKLTFTSMYTSGFFVATDIKGESKILSHLHSGSTAVLVTSSSGKGMSSWDSADQLSQGWERYRDSSDGQAWTSQLFRHPVRSPEDTSSCHSFGTFYCHAITVQHGGHPAQPQTCLIPHSGYPRSSEAKGSFPSLSAEPRLTWCCLSRSLPLPAEQKEKAYSAYSSLHICHNNPEEKGSGSRCDFSLLDMKNVTKTVTYSLTSGSLKTLASSLSWGQPKQKQACSLAAEQEEKQGTSSRRGKMITNQSGRSNKQKKLKIGPKRPKGGQLQGHAQLKISKQRKQHFALRKTPEAPKKPRLPYTQDGLGQSRDCHPPLSGLSGQSLEEVPPPCATSEISHCQGDDCQDEERNCRNNSGTFFHSIHSRNLREKDKLNGKDISQSSECSDLLYQKTTAASGLSLQTVSCLAVAESNAHQSDSVLNICSVVTQSLAFPKNILIDSNPSSCSTPLGSFPVPTPSGFKGIFHHRDVANLGTTSPVTSETRARERTLALPKPAVQGPGLAASETLALNVKNKPPAAEDNSNLISIENAASGTRILNSASLRTDETTQLETPASGTGVRSFYPMEVRPMLHSPPARPYKSGEMDRMVLLSSSNSGNCQGKKEQGYLGPAEATDIAGMPSKTMKKRSLEGMRKQSCVEYSDTSSDDEDRLVIEI</sequence>
<dbReference type="PROSITE" id="PS50157">
    <property type="entry name" value="ZINC_FINGER_C2H2_2"/>
    <property type="match status" value="2"/>
</dbReference>
<feature type="region of interest" description="Disordered" evidence="6">
    <location>
        <begin position="1058"/>
        <end position="1085"/>
    </location>
</feature>
<keyword evidence="2" id="KW-0677">Repeat</keyword>
<dbReference type="Proteomes" id="UP000002279">
    <property type="component" value="Unplaced"/>
</dbReference>
<dbReference type="SUPFAM" id="SSF57667">
    <property type="entry name" value="beta-beta-alpha zinc fingers"/>
    <property type="match status" value="1"/>
</dbReference>
<dbReference type="PROSITE" id="PS00028">
    <property type="entry name" value="ZINC_FINGER_C2H2_1"/>
    <property type="match status" value="2"/>
</dbReference>
<feature type="compositionally biased region" description="Basic residues" evidence="6">
    <location>
        <begin position="1406"/>
        <end position="1415"/>
    </location>
</feature>
<feature type="compositionally biased region" description="Basic and acidic residues" evidence="6">
    <location>
        <begin position="901"/>
        <end position="939"/>
    </location>
</feature>
<feature type="compositionally biased region" description="Basic and acidic residues" evidence="6">
    <location>
        <begin position="680"/>
        <end position="689"/>
    </location>
</feature>
<evidence type="ECO:0000313" key="8">
    <source>
        <dbReference type="Ensembl" id="ENSOANP00000052216.1"/>
    </source>
</evidence>
<dbReference type="RefSeq" id="XP_028926988.1">
    <property type="nucleotide sequence ID" value="XM_029071155.1"/>
</dbReference>
<dbReference type="OMA" id="CNNKLLD"/>
<dbReference type="RefSeq" id="XP_028926989.1">
    <property type="nucleotide sequence ID" value="XM_029071156.2"/>
</dbReference>
<dbReference type="PANTHER" id="PTHR47166:SF1">
    <property type="entry name" value="ZINC FINGER PROTEIN 831"/>
    <property type="match status" value="1"/>
</dbReference>
<dbReference type="GeneTree" id="ENSGT00940000161664"/>
<feature type="region of interest" description="Disordered" evidence="6">
    <location>
        <begin position="771"/>
        <end position="802"/>
    </location>
</feature>
<accession>A0A6I8PID3</accession>
<dbReference type="InterPro" id="IPR036236">
    <property type="entry name" value="Znf_C2H2_sf"/>
</dbReference>
<evidence type="ECO:0000256" key="2">
    <source>
        <dbReference type="ARBA" id="ARBA00022737"/>
    </source>
</evidence>
<evidence type="ECO:0000313" key="9">
    <source>
        <dbReference type="Proteomes" id="UP000002279"/>
    </source>
</evidence>
<evidence type="ECO:0000256" key="3">
    <source>
        <dbReference type="ARBA" id="ARBA00022771"/>
    </source>
</evidence>
<keyword evidence="1" id="KW-0479">Metal-binding</keyword>
<feature type="compositionally biased region" description="Basic residues" evidence="6">
    <location>
        <begin position="1380"/>
        <end position="1393"/>
    </location>
</feature>
<dbReference type="GO" id="GO:0008270">
    <property type="term" value="F:zinc ion binding"/>
    <property type="evidence" value="ECO:0007669"/>
    <property type="project" value="UniProtKB-KW"/>
</dbReference>
<dbReference type="InterPro" id="IPR013087">
    <property type="entry name" value="Znf_C2H2_type"/>
</dbReference>
<dbReference type="Gene3D" id="3.30.160.60">
    <property type="entry name" value="Classic Zinc Finger"/>
    <property type="match status" value="2"/>
</dbReference>
<feature type="region of interest" description="Disordered" evidence="6">
    <location>
        <begin position="325"/>
        <end position="344"/>
    </location>
</feature>
<keyword evidence="3 5" id="KW-0863">Zinc-finger</keyword>
<feature type="region of interest" description="Disordered" evidence="6">
    <location>
        <begin position="382"/>
        <end position="412"/>
    </location>
</feature>
<keyword evidence="9" id="KW-1185">Reference proteome</keyword>
<evidence type="ECO:0000256" key="6">
    <source>
        <dbReference type="SAM" id="MobiDB-lite"/>
    </source>
</evidence>
<feature type="compositionally biased region" description="Polar residues" evidence="6">
    <location>
        <begin position="229"/>
        <end position="238"/>
    </location>
</feature>
<dbReference type="Pfam" id="PF00096">
    <property type="entry name" value="zf-C2H2"/>
    <property type="match status" value="1"/>
</dbReference>
<evidence type="ECO:0000259" key="7">
    <source>
        <dbReference type="PROSITE" id="PS50157"/>
    </source>
</evidence>
<dbReference type="SMART" id="SM00355">
    <property type="entry name" value="ZnF_C2H2"/>
    <property type="match status" value="2"/>
</dbReference>
<feature type="region of interest" description="Disordered" evidence="6">
    <location>
        <begin position="204"/>
        <end position="296"/>
    </location>
</feature>
<feature type="compositionally biased region" description="Polar residues" evidence="6">
    <location>
        <begin position="330"/>
        <end position="344"/>
    </location>
</feature>
<feature type="region of interest" description="Disordered" evidence="6">
    <location>
        <begin position="1721"/>
        <end position="1782"/>
    </location>
</feature>
<dbReference type="PANTHER" id="PTHR47166">
    <property type="entry name" value="ZINC FINGER PROTEIN 831"/>
    <property type="match status" value="1"/>
</dbReference>
<dbReference type="OrthoDB" id="6077919at2759"/>
<feature type="domain" description="C2H2-type" evidence="7">
    <location>
        <begin position="150"/>
        <end position="177"/>
    </location>
</feature>
<feature type="domain" description="C2H2-type" evidence="7">
    <location>
        <begin position="178"/>
        <end position="207"/>
    </location>
</feature>
<feature type="compositionally biased region" description="Low complexity" evidence="6">
    <location>
        <begin position="384"/>
        <end position="394"/>
    </location>
</feature>
<feature type="region of interest" description="Disordered" evidence="6">
    <location>
        <begin position="1352"/>
        <end position="1436"/>
    </location>
</feature>
<feature type="region of interest" description="Disordered" evidence="6">
    <location>
        <begin position="815"/>
        <end position="1007"/>
    </location>
</feature>
<dbReference type="CTD" id="128611"/>
<dbReference type="FunCoup" id="A0A6I8PID3">
    <property type="interactions" value="217"/>
</dbReference>
<feature type="compositionally biased region" description="Polar residues" evidence="6">
    <location>
        <begin position="697"/>
        <end position="706"/>
    </location>
</feature>
<feature type="region of interest" description="Disordered" evidence="6">
    <location>
        <begin position="680"/>
        <end position="738"/>
    </location>
</feature>
<dbReference type="GeneID" id="100080557"/>
<dbReference type="KEGG" id="oaa:100080557"/>
<evidence type="ECO:0000256" key="5">
    <source>
        <dbReference type="PROSITE-ProRule" id="PRU00042"/>
    </source>
</evidence>
<proteinExistence type="predicted"/>
<feature type="compositionally biased region" description="Basic and acidic residues" evidence="6">
    <location>
        <begin position="842"/>
        <end position="877"/>
    </location>
</feature>
<feature type="compositionally biased region" description="Polar residues" evidence="6">
    <location>
        <begin position="940"/>
        <end position="953"/>
    </location>
</feature>
<keyword evidence="4" id="KW-0862">Zinc</keyword>
<dbReference type="Bgee" id="ENSOANG00000046037">
    <property type="expression patterns" value="Expressed in brain and 3 other cell types or tissues"/>
</dbReference>
<name>A0A6I8PID3_ORNAN</name>
<reference evidence="8" key="2">
    <citation type="submission" date="2025-09" db="UniProtKB">
        <authorList>
            <consortium name="Ensembl"/>
        </authorList>
    </citation>
    <scope>IDENTIFICATION</scope>
    <source>
        <strain evidence="8">Glennie</strain>
    </source>
</reference>
<dbReference type="Ensembl" id="ENSOANT00000073211.1">
    <property type="protein sequence ID" value="ENSOANP00000052216.1"/>
    <property type="gene ID" value="ENSOANG00000046037.1"/>
</dbReference>
<feature type="compositionally biased region" description="Polar residues" evidence="6">
    <location>
        <begin position="269"/>
        <end position="283"/>
    </location>
</feature>
<organism evidence="8 9">
    <name type="scientific">Ornithorhynchus anatinus</name>
    <name type="common">Duckbill platypus</name>
    <dbReference type="NCBI Taxonomy" id="9258"/>
    <lineage>
        <taxon>Eukaryota</taxon>
        <taxon>Metazoa</taxon>
        <taxon>Chordata</taxon>
        <taxon>Craniata</taxon>
        <taxon>Vertebrata</taxon>
        <taxon>Euteleostomi</taxon>
        <taxon>Mammalia</taxon>
        <taxon>Monotremata</taxon>
        <taxon>Ornithorhynchidae</taxon>
        <taxon>Ornithorhynchus</taxon>
    </lineage>
</organism>
<dbReference type="InParanoid" id="A0A6I8PID3"/>
<gene>
    <name evidence="8" type="primary">ZNF831</name>
</gene>
<reference evidence="8" key="1">
    <citation type="submission" date="2025-08" db="UniProtKB">
        <authorList>
            <consortium name="Ensembl"/>
        </authorList>
    </citation>
    <scope>IDENTIFICATION</scope>
    <source>
        <strain evidence="8">Glennie</strain>
    </source>
</reference>
<protein>
    <submittedName>
        <fullName evidence="8">Zinc finger protein 831</fullName>
    </submittedName>
</protein>
<evidence type="ECO:0000256" key="1">
    <source>
        <dbReference type="ARBA" id="ARBA00022723"/>
    </source>
</evidence>
<feature type="compositionally biased region" description="Polar residues" evidence="6">
    <location>
        <begin position="204"/>
        <end position="214"/>
    </location>
</feature>